<proteinExistence type="predicted"/>
<evidence type="ECO:0000313" key="2">
    <source>
        <dbReference type="Proteomes" id="UP001218218"/>
    </source>
</evidence>
<sequence length="126" mass="14206">MVVRKDRVRAIAVFKARSELSSADILARAEQMIAAVQALPIMQENLLKYEASFKTERPSGTLASELGLRETEFSVMILVEAATHEKIHETLTDPGYRKLLAGALEHITTREDFHFFPAEFVTMIDK</sequence>
<gene>
    <name evidence="1" type="ORF">DFH08DRAFT_346647</name>
</gene>
<dbReference type="AlphaFoldDB" id="A0AAD6ZIC7"/>
<protein>
    <submittedName>
        <fullName evidence="1">Uncharacterized protein</fullName>
    </submittedName>
</protein>
<evidence type="ECO:0000313" key="1">
    <source>
        <dbReference type="EMBL" id="KAJ7323890.1"/>
    </source>
</evidence>
<dbReference type="EMBL" id="JARIHO010000045">
    <property type="protein sequence ID" value="KAJ7323890.1"/>
    <property type="molecule type" value="Genomic_DNA"/>
</dbReference>
<reference evidence="1" key="1">
    <citation type="submission" date="2023-03" db="EMBL/GenBank/DDBJ databases">
        <title>Massive genome expansion in bonnet fungi (Mycena s.s.) driven by repeated elements and novel gene families across ecological guilds.</title>
        <authorList>
            <consortium name="Lawrence Berkeley National Laboratory"/>
            <person name="Harder C.B."/>
            <person name="Miyauchi S."/>
            <person name="Viragh M."/>
            <person name="Kuo A."/>
            <person name="Thoen E."/>
            <person name="Andreopoulos B."/>
            <person name="Lu D."/>
            <person name="Skrede I."/>
            <person name="Drula E."/>
            <person name="Henrissat B."/>
            <person name="Morin E."/>
            <person name="Kohler A."/>
            <person name="Barry K."/>
            <person name="LaButti K."/>
            <person name="Morin E."/>
            <person name="Salamov A."/>
            <person name="Lipzen A."/>
            <person name="Mereny Z."/>
            <person name="Hegedus B."/>
            <person name="Baldrian P."/>
            <person name="Stursova M."/>
            <person name="Weitz H."/>
            <person name="Taylor A."/>
            <person name="Grigoriev I.V."/>
            <person name="Nagy L.G."/>
            <person name="Martin F."/>
            <person name="Kauserud H."/>
        </authorList>
    </citation>
    <scope>NUCLEOTIDE SEQUENCE</scope>
    <source>
        <strain evidence="1">CBHHK002</strain>
    </source>
</reference>
<dbReference type="Proteomes" id="UP001218218">
    <property type="component" value="Unassembled WGS sequence"/>
</dbReference>
<name>A0AAD6ZIC7_9AGAR</name>
<accession>A0AAD6ZIC7</accession>
<comment type="caution">
    <text evidence="1">The sequence shown here is derived from an EMBL/GenBank/DDBJ whole genome shotgun (WGS) entry which is preliminary data.</text>
</comment>
<keyword evidence="2" id="KW-1185">Reference proteome</keyword>
<organism evidence="1 2">
    <name type="scientific">Mycena albidolilacea</name>
    <dbReference type="NCBI Taxonomy" id="1033008"/>
    <lineage>
        <taxon>Eukaryota</taxon>
        <taxon>Fungi</taxon>
        <taxon>Dikarya</taxon>
        <taxon>Basidiomycota</taxon>
        <taxon>Agaricomycotina</taxon>
        <taxon>Agaricomycetes</taxon>
        <taxon>Agaricomycetidae</taxon>
        <taxon>Agaricales</taxon>
        <taxon>Marasmiineae</taxon>
        <taxon>Mycenaceae</taxon>
        <taxon>Mycena</taxon>
    </lineage>
</organism>